<feature type="compositionally biased region" description="Acidic residues" evidence="1">
    <location>
        <begin position="79"/>
        <end position="91"/>
    </location>
</feature>
<reference evidence="2" key="1">
    <citation type="submission" date="2025-08" db="UniProtKB">
        <authorList>
            <consortium name="Ensembl"/>
        </authorList>
    </citation>
    <scope>IDENTIFICATION</scope>
</reference>
<feature type="region of interest" description="Disordered" evidence="1">
    <location>
        <begin position="974"/>
        <end position="997"/>
    </location>
</feature>
<dbReference type="PANTHER" id="PTHR21777:SF0">
    <property type="entry name" value="RCG55159-LIKE"/>
    <property type="match status" value="1"/>
</dbReference>
<accession>A0A8C5Z4D7</accession>
<evidence type="ECO:0000313" key="3">
    <source>
        <dbReference type="Proteomes" id="UP000694407"/>
    </source>
</evidence>
<sequence>MGILWGQLTQALTCRHCGSCCLQSPGNLVILCLFMVWQFRRWWYLGSWQQLQPWCSGDIIQGKGLPLLDFFGSWRQKSEEEEEEEGEEMEEEGKKEEKSSSMNSLKSHSPTKDDPIGEQGSQAPPKPPYCSKSLPKATGTPEQILTSLKNPFRSFPTFQILTNLQVKNKTTLGGCLQQRKSQLFWGLPALHSESLDTIFLSPDGPSSLKISVCPSIFFNKLAFLSRYNLLLPHYFSPTQLLTHEAHTTEYLERMTSNPQLVPSPSSSPVPSSSLHLKPLPMNHKQVLSGAKAHTQWLAQHKEVPWVSGDQVLHPQSELQRIRTSKFSSSSEAWWGVPRDFNLHQPNPESLSTSLLYASRPLEVLTRFEAPCRTMGQTENLKASEPAMSAPSPTLASLTELQSASPIVGLTRSKSLWETTELKENYQISEPPNLAFYQTTTPMMEAQGTSPPGVAPQYEAQWGTTGHKDSPQVSEPPRPASCQPPVSLSGPPKVSPKRGLSRPKDFWGTMGYRENPQVTKSPMPAPCPPLDSLSQLDKNSVLEDLSGYEPQLRCTENSGNPWAFEPPCVDLRPRLSESSSAYVPSGHKTPLRGTQNREHFGVSADPVSSPRLPSASLMESLVMSFQEVLLESKAFQETKGQRENLWVSDTLDPTHTTSPTPLIELYKINTVNGLPRSEATWKDMEHSRNSWDSEPPSLASGPLSTLVLKPLRDSSVEILFGSEVRCGDTQRKNNFWASELPARSIPQDLHGASPLGVLSDSEPIRENMEQKENCYVSVVWGPNLPTNSLSKSPKNEPFGDQCKYKLVREEVKERENCGVTQLPALSSLSAPLQEPHTDLEFMCRNVQPREAPQGPSPPVVDPLHPISWPPNLMFSGAKAEAPSSQDKAIPEMLTNPGIHAWQWSRELKLRLKKLQQSPSFSSPVLSSITLDSWGLSSCPPQQTNSPNLHPHSLSCNPPKVQSTLSQSVQSFHCHHTHSSFLPQPRTSGRVEKSQKKEKIKDKIVAQVSPQGPHSQMQAGENCLGVGKLSNPGVLASGKRQAKATALSSAKKKESLRKFKPGECERGNARLGSSTLTGKSHPAQACRLAETLVSRFPRRSQSRGQSSQCTALPHQLLPKAIGPQNQRSSGRVAGDIQNPCHCEHCPWVHMEKNLPSPTPQVPRTRGLLRVLDKFLGIHGTLPTKSCQ</sequence>
<evidence type="ECO:0000256" key="1">
    <source>
        <dbReference type="SAM" id="MobiDB-lite"/>
    </source>
</evidence>
<name>A0A8C5Z4D7_MARMA</name>
<dbReference type="PANTHER" id="PTHR21777">
    <property type="entry name" value="RCG55159-LIKE"/>
    <property type="match status" value="1"/>
</dbReference>
<feature type="region of interest" description="Disordered" evidence="1">
    <location>
        <begin position="76"/>
        <end position="135"/>
    </location>
</feature>
<dbReference type="Proteomes" id="UP000694407">
    <property type="component" value="Unplaced"/>
</dbReference>
<dbReference type="Ensembl" id="ENSMMMT00000009833.1">
    <property type="protein sequence ID" value="ENSMMMP00000008620.1"/>
    <property type="gene ID" value="ENSMMMG00000007714.1"/>
</dbReference>
<organism evidence="2 3">
    <name type="scientific">Marmota marmota marmota</name>
    <name type="common">Alpine marmot</name>
    <dbReference type="NCBI Taxonomy" id="9994"/>
    <lineage>
        <taxon>Eukaryota</taxon>
        <taxon>Metazoa</taxon>
        <taxon>Chordata</taxon>
        <taxon>Craniata</taxon>
        <taxon>Vertebrata</taxon>
        <taxon>Euteleostomi</taxon>
        <taxon>Mammalia</taxon>
        <taxon>Eutheria</taxon>
        <taxon>Euarchontoglires</taxon>
        <taxon>Glires</taxon>
        <taxon>Rodentia</taxon>
        <taxon>Sciuromorpha</taxon>
        <taxon>Sciuridae</taxon>
        <taxon>Xerinae</taxon>
        <taxon>Marmotini</taxon>
        <taxon>Marmota</taxon>
    </lineage>
</organism>
<gene>
    <name evidence="2" type="primary">SPATA31G1</name>
</gene>
<proteinExistence type="predicted"/>
<reference evidence="2" key="2">
    <citation type="submission" date="2025-09" db="UniProtKB">
        <authorList>
            <consortium name="Ensembl"/>
        </authorList>
    </citation>
    <scope>IDENTIFICATION</scope>
</reference>
<evidence type="ECO:0000313" key="2">
    <source>
        <dbReference type="Ensembl" id="ENSMMMP00000008620.1"/>
    </source>
</evidence>
<dbReference type="AlphaFoldDB" id="A0A8C5Z4D7"/>
<feature type="region of interest" description="Disordered" evidence="1">
    <location>
        <begin position="937"/>
        <end position="960"/>
    </location>
</feature>
<keyword evidence="3" id="KW-1185">Reference proteome</keyword>
<protein>
    <submittedName>
        <fullName evidence="2">SPATA31 subfamily G member 1</fullName>
    </submittedName>
</protein>
<feature type="region of interest" description="Disordered" evidence="1">
    <location>
        <begin position="443"/>
        <end position="523"/>
    </location>
</feature>
<dbReference type="GeneTree" id="ENSGT00390000000748"/>
<dbReference type="InterPro" id="IPR026677">
    <property type="entry name" value="Spata31g1-like"/>
</dbReference>
<feature type="compositionally biased region" description="Basic and acidic residues" evidence="1">
    <location>
        <begin position="987"/>
        <end position="997"/>
    </location>
</feature>